<proteinExistence type="predicted"/>
<dbReference type="InterPro" id="IPR036236">
    <property type="entry name" value="Znf_C2H2_sf"/>
</dbReference>
<dbReference type="InterPro" id="IPR013087">
    <property type="entry name" value="Znf_C2H2_type"/>
</dbReference>
<feature type="domain" description="C2H2-type" evidence="2">
    <location>
        <begin position="60"/>
        <end position="82"/>
    </location>
</feature>
<dbReference type="SUPFAM" id="SSF57667">
    <property type="entry name" value="beta-beta-alpha zinc fingers"/>
    <property type="match status" value="1"/>
</dbReference>
<dbReference type="SUPFAM" id="SSF101447">
    <property type="entry name" value="Formin homology 2 domain (FH2 domain)"/>
    <property type="match status" value="1"/>
</dbReference>
<evidence type="ECO:0000313" key="3">
    <source>
        <dbReference type="EMBL" id="KAK8376266.1"/>
    </source>
</evidence>
<dbReference type="EMBL" id="JARAKH010000049">
    <property type="protein sequence ID" value="KAK8376265.1"/>
    <property type="molecule type" value="Genomic_DNA"/>
</dbReference>
<keyword evidence="4" id="KW-1185">Reference proteome</keyword>
<dbReference type="Proteomes" id="UP001487740">
    <property type="component" value="Unassembled WGS sequence"/>
</dbReference>
<dbReference type="EMBL" id="JARAKH010000049">
    <property type="protein sequence ID" value="KAK8376266.1"/>
    <property type="molecule type" value="Genomic_DNA"/>
</dbReference>
<dbReference type="SMART" id="SM00355">
    <property type="entry name" value="ZnF_C2H2"/>
    <property type="match status" value="2"/>
</dbReference>
<gene>
    <name evidence="3" type="ORF">O3P69_008753</name>
</gene>
<reference evidence="3 4" key="1">
    <citation type="submission" date="2023-03" db="EMBL/GenBank/DDBJ databases">
        <title>High-quality genome of Scylla paramamosain provides insights in environmental adaptation.</title>
        <authorList>
            <person name="Zhang L."/>
        </authorList>
    </citation>
    <scope>NUCLEOTIDE SEQUENCE [LARGE SCALE GENOMIC DNA]</scope>
    <source>
        <strain evidence="3">LZ_2023a</strain>
        <tissue evidence="3">Muscle</tissue>
    </source>
</reference>
<sequence length="440" mass="50965">MPRPIKLPDNKQSAREIMKDFSERAYHTTYKGFFEKAVQILYGEDFVIKTDLSKRMMFSCQLCSKDMNSEIALVQHSQSGSHQKNLDKKMREVFQDAVYMQDTKYHHRDRPHYNASRLQSMLMTSQVKPVGLQVVEEYEKEHSSWRYYKCNLCGAHGRLEAMYKHIIGNRHTEKYIRSRVSLRTSVLTTKERESIRKFLIDKEGMPISAIKIYRDGSLYPLKWERHNPSHAAVKRKQEAERELPGTSQSSFASRPSCSSSPDESPEYSQEMERKTSLVCQTQKNEFSEKRPKEESSLSMFQNKFPPPPPPPPPLTDIKTETNGDQQARTSFKTKEDIIMQDQSTQKFDLEELMIQFNFIVKTSHLPEFDIHTTEDAKAALDMMFKISSALHFIAKKNIENSADQSQDHIDHLTHKKNLLSKIMGSIKLRMEAALLGKLGT</sequence>
<feature type="compositionally biased region" description="Low complexity" evidence="1">
    <location>
        <begin position="247"/>
        <end position="268"/>
    </location>
</feature>
<feature type="compositionally biased region" description="Basic and acidic residues" evidence="1">
    <location>
        <begin position="285"/>
        <end position="295"/>
    </location>
</feature>
<dbReference type="EMBL" id="JARAKH010000049">
    <property type="protein sequence ID" value="KAK8376262.1"/>
    <property type="molecule type" value="Genomic_DNA"/>
</dbReference>
<feature type="compositionally biased region" description="Pro residues" evidence="1">
    <location>
        <begin position="304"/>
        <end position="314"/>
    </location>
</feature>
<dbReference type="EMBL" id="JARAKH010000049">
    <property type="protein sequence ID" value="KAK8376267.1"/>
    <property type="molecule type" value="Genomic_DNA"/>
</dbReference>
<evidence type="ECO:0000259" key="2">
    <source>
        <dbReference type="PROSITE" id="PS00028"/>
    </source>
</evidence>
<dbReference type="Gene3D" id="3.30.160.60">
    <property type="entry name" value="Classic Zinc Finger"/>
    <property type="match status" value="1"/>
</dbReference>
<organism evidence="3 4">
    <name type="scientific">Scylla paramamosain</name>
    <name type="common">Mud crab</name>
    <dbReference type="NCBI Taxonomy" id="85552"/>
    <lineage>
        <taxon>Eukaryota</taxon>
        <taxon>Metazoa</taxon>
        <taxon>Ecdysozoa</taxon>
        <taxon>Arthropoda</taxon>
        <taxon>Crustacea</taxon>
        <taxon>Multicrustacea</taxon>
        <taxon>Malacostraca</taxon>
        <taxon>Eumalacostraca</taxon>
        <taxon>Eucarida</taxon>
        <taxon>Decapoda</taxon>
        <taxon>Pleocyemata</taxon>
        <taxon>Brachyura</taxon>
        <taxon>Eubrachyura</taxon>
        <taxon>Portunoidea</taxon>
        <taxon>Portunidae</taxon>
        <taxon>Portuninae</taxon>
        <taxon>Scylla</taxon>
    </lineage>
</organism>
<dbReference type="AlphaFoldDB" id="A0AAW0SN86"/>
<dbReference type="EMBL" id="JARAKH010000049">
    <property type="protein sequence ID" value="KAK8376264.1"/>
    <property type="molecule type" value="Genomic_DNA"/>
</dbReference>
<dbReference type="PROSITE" id="PS00028">
    <property type="entry name" value="ZINC_FINGER_C2H2_1"/>
    <property type="match status" value="1"/>
</dbReference>
<accession>A0AAW0SN86</accession>
<name>A0AAW0SN86_SCYPA</name>
<evidence type="ECO:0000256" key="1">
    <source>
        <dbReference type="SAM" id="MobiDB-lite"/>
    </source>
</evidence>
<evidence type="ECO:0000313" key="4">
    <source>
        <dbReference type="Proteomes" id="UP001487740"/>
    </source>
</evidence>
<feature type="region of interest" description="Disordered" evidence="1">
    <location>
        <begin position="230"/>
        <end position="316"/>
    </location>
</feature>
<comment type="caution">
    <text evidence="3">The sequence shown here is derived from an EMBL/GenBank/DDBJ whole genome shotgun (WGS) entry which is preliminary data.</text>
</comment>
<protein>
    <recommendedName>
        <fullName evidence="2">C2H2-type domain-containing protein</fullName>
    </recommendedName>
</protein>
<dbReference type="EMBL" id="JARAKH010000049">
    <property type="protein sequence ID" value="KAK8376263.1"/>
    <property type="molecule type" value="Genomic_DNA"/>
</dbReference>